<feature type="active site" evidence="4">
    <location>
        <position position="240"/>
    </location>
</feature>
<comment type="similarity">
    <text evidence="1 3 6">Belongs to the aldehyde dehydrogenase family.</text>
</comment>
<dbReference type="InterPro" id="IPR015590">
    <property type="entry name" value="Aldehyde_DH_dom"/>
</dbReference>
<accession>A0A7G9S0B6</accession>
<dbReference type="Gene3D" id="3.40.605.10">
    <property type="entry name" value="Aldehyde Dehydrogenase, Chain A, domain 1"/>
    <property type="match status" value="1"/>
</dbReference>
<feature type="domain" description="Aldehyde dehydrogenase" evidence="7">
    <location>
        <begin position="15"/>
        <end position="424"/>
    </location>
</feature>
<evidence type="ECO:0000259" key="7">
    <source>
        <dbReference type="Pfam" id="PF00171"/>
    </source>
</evidence>
<dbReference type="PANTHER" id="PTHR43570">
    <property type="entry name" value="ALDEHYDE DEHYDROGENASE"/>
    <property type="match status" value="1"/>
</dbReference>
<gene>
    <name evidence="8" type="ORF">H9L01_02685</name>
</gene>
<evidence type="ECO:0000256" key="4">
    <source>
        <dbReference type="PIRSR" id="PIRSR036492-1"/>
    </source>
</evidence>
<keyword evidence="9" id="KW-1185">Reference proteome</keyword>
<dbReference type="InterPro" id="IPR016162">
    <property type="entry name" value="Ald_DH_N"/>
</dbReference>
<dbReference type="InterPro" id="IPR016161">
    <property type="entry name" value="Ald_DH/histidinol_DH"/>
</dbReference>
<feature type="active site" evidence="4 5">
    <location>
        <position position="206"/>
    </location>
</feature>
<dbReference type="PANTHER" id="PTHR43570:SF16">
    <property type="entry name" value="ALDEHYDE DEHYDROGENASE TYPE III, ISOFORM Q"/>
    <property type="match status" value="1"/>
</dbReference>
<protein>
    <recommendedName>
        <fullName evidence="3">Aldehyde dehydrogenase</fullName>
    </recommendedName>
</protein>
<dbReference type="GO" id="GO:0005737">
    <property type="term" value="C:cytoplasm"/>
    <property type="evidence" value="ECO:0007669"/>
    <property type="project" value="TreeGrafter"/>
</dbReference>
<dbReference type="InterPro" id="IPR016160">
    <property type="entry name" value="Ald_DH_CS_CYS"/>
</dbReference>
<dbReference type="InterPro" id="IPR016163">
    <property type="entry name" value="Ald_DH_C"/>
</dbReference>
<dbReference type="PROSITE" id="PS00687">
    <property type="entry name" value="ALDEHYDE_DEHYDR_GLU"/>
    <property type="match status" value="1"/>
</dbReference>
<dbReference type="FunFam" id="3.40.605.10:FF:000004">
    <property type="entry name" value="Aldehyde dehydrogenase"/>
    <property type="match status" value="1"/>
</dbReference>
<organism evidence="8 9">
    <name type="scientific">Erysipelothrix inopinata</name>
    <dbReference type="NCBI Taxonomy" id="225084"/>
    <lineage>
        <taxon>Bacteria</taxon>
        <taxon>Bacillati</taxon>
        <taxon>Bacillota</taxon>
        <taxon>Erysipelotrichia</taxon>
        <taxon>Erysipelotrichales</taxon>
        <taxon>Erysipelotrichaceae</taxon>
        <taxon>Erysipelothrix</taxon>
    </lineage>
</organism>
<keyword evidence="2 3" id="KW-0560">Oxidoreductase</keyword>
<reference evidence="8 9" key="1">
    <citation type="submission" date="2020-08" db="EMBL/GenBank/DDBJ databases">
        <title>Genome sequence of Erysipelothrix inopinata DSM 15511T.</title>
        <authorList>
            <person name="Hyun D.-W."/>
            <person name="Bae J.-W."/>
        </authorList>
    </citation>
    <scope>NUCLEOTIDE SEQUENCE [LARGE SCALE GENOMIC DNA]</scope>
    <source>
        <strain evidence="8 9">DSM 15511</strain>
    </source>
</reference>
<evidence type="ECO:0000256" key="1">
    <source>
        <dbReference type="ARBA" id="ARBA00009986"/>
    </source>
</evidence>
<dbReference type="SUPFAM" id="SSF53720">
    <property type="entry name" value="ALDH-like"/>
    <property type="match status" value="1"/>
</dbReference>
<dbReference type="Pfam" id="PF00171">
    <property type="entry name" value="Aldedh"/>
    <property type="match status" value="1"/>
</dbReference>
<dbReference type="RefSeq" id="WP_187534493.1">
    <property type="nucleotide sequence ID" value="NZ_CBCSHU010000001.1"/>
</dbReference>
<dbReference type="Gene3D" id="3.40.309.10">
    <property type="entry name" value="Aldehyde Dehydrogenase, Chain A, domain 2"/>
    <property type="match status" value="1"/>
</dbReference>
<evidence type="ECO:0000313" key="8">
    <source>
        <dbReference type="EMBL" id="QNN61291.1"/>
    </source>
</evidence>
<evidence type="ECO:0000313" key="9">
    <source>
        <dbReference type="Proteomes" id="UP000515928"/>
    </source>
</evidence>
<name>A0A7G9S0B6_9FIRM</name>
<dbReference type="AlphaFoldDB" id="A0A7G9S0B6"/>
<proteinExistence type="inferred from homology"/>
<dbReference type="InterPro" id="IPR012394">
    <property type="entry name" value="Aldehyde_DH_NAD(P)"/>
</dbReference>
<sequence>MKITEKQRAYYHTGETRDISFRVRQLKSLKEALKKYENEMYDAFMVDLNKSESEVYLTELGMVYHEIDTAIRNIRKWSKKTRAKTPLFLFGTSSKIYYEPVGTVLIIVPFNYPVQLAFIPLVGAMMAGNTAIVKLSELTPHVSTVIQKIISKTFDESYVCAMQGEVEVVTQLLEESFDLIFFTGSSRVGKIVMKAASENLTPVILELGGKSPAIITEYANLGQTVESLVWGKFVNAGQTCVAPDYLIIHKSKVSEFERLFRETLLKFYGESPLQAKDYGKIINASHHQRLVRYLSDNDSNIIWGGMYNETKIEPTLIKIDNIDCEIMEDEIFGPILPMILYDSFDEIEKIVSKNPNPLALYLYTYNKEEKDKILNSISFGGGMVNGTIFHLANNNVPFGGIRNSGIGSYHGYDSFTTFSHRKSVMTMKNWSPLKHFYPPYTKKKNKIIRKLLK</sequence>
<dbReference type="GO" id="GO:0004029">
    <property type="term" value="F:aldehyde dehydrogenase (NAD+) activity"/>
    <property type="evidence" value="ECO:0007669"/>
    <property type="project" value="TreeGrafter"/>
</dbReference>
<evidence type="ECO:0000256" key="2">
    <source>
        <dbReference type="ARBA" id="ARBA00023002"/>
    </source>
</evidence>
<evidence type="ECO:0000256" key="3">
    <source>
        <dbReference type="PIRNR" id="PIRNR036492"/>
    </source>
</evidence>
<evidence type="ECO:0000256" key="6">
    <source>
        <dbReference type="RuleBase" id="RU003345"/>
    </source>
</evidence>
<evidence type="ECO:0000256" key="5">
    <source>
        <dbReference type="PROSITE-ProRule" id="PRU10007"/>
    </source>
</evidence>
<dbReference type="Proteomes" id="UP000515928">
    <property type="component" value="Chromosome"/>
</dbReference>
<dbReference type="PROSITE" id="PS00070">
    <property type="entry name" value="ALDEHYDE_DEHYDR_CYS"/>
    <property type="match status" value="1"/>
</dbReference>
<dbReference type="PIRSF" id="PIRSF036492">
    <property type="entry name" value="ALDH"/>
    <property type="match status" value="1"/>
</dbReference>
<dbReference type="InterPro" id="IPR029510">
    <property type="entry name" value="Ald_DH_CS_GLU"/>
</dbReference>
<dbReference type="GO" id="GO:0006081">
    <property type="term" value="P:aldehyde metabolic process"/>
    <property type="evidence" value="ECO:0007669"/>
    <property type="project" value="InterPro"/>
</dbReference>
<dbReference type="EMBL" id="CP060715">
    <property type="protein sequence ID" value="QNN61291.1"/>
    <property type="molecule type" value="Genomic_DNA"/>
</dbReference>
<dbReference type="KEGG" id="eio:H9L01_02685"/>